<protein>
    <submittedName>
        <fullName evidence="1">Uncharacterized protein</fullName>
    </submittedName>
</protein>
<reference evidence="2" key="1">
    <citation type="submission" date="2017-05" db="EMBL/GenBank/DDBJ databases">
        <authorList>
            <person name="Song R."/>
            <person name="Chenine A.L."/>
            <person name="Ruprecht R.M."/>
        </authorList>
    </citation>
    <scope>NUCLEOTIDE SEQUENCE [LARGE SCALE GENOMIC DNA]</scope>
</reference>
<sequence>MRALILLRNILGGWEEAKDCFVKAQALWRIIRRWQPVGQDAEADEALDELRVCLDQLEGALAEDGPPDDDSDAAVDATAEYEDKLRATDHAMAVRSKAALASEQFAGSGALNPTVEDIAEGGSEDIATAGVARSIIVKEKEQELKQR</sequence>
<name>A0A2H1H7Q4_ZYMTR</name>
<evidence type="ECO:0000313" key="1">
    <source>
        <dbReference type="EMBL" id="SMR61855.1"/>
    </source>
</evidence>
<evidence type="ECO:0000313" key="2">
    <source>
        <dbReference type="Proteomes" id="UP000245764"/>
    </source>
</evidence>
<dbReference type="EMBL" id="LT854265">
    <property type="protein sequence ID" value="SMR61855.1"/>
    <property type="molecule type" value="Genomic_DNA"/>
</dbReference>
<organism evidence="1 2">
    <name type="scientific">Zymoseptoria tritici ST99CH_1E4</name>
    <dbReference type="NCBI Taxonomy" id="1276532"/>
    <lineage>
        <taxon>Eukaryota</taxon>
        <taxon>Fungi</taxon>
        <taxon>Dikarya</taxon>
        <taxon>Ascomycota</taxon>
        <taxon>Pezizomycotina</taxon>
        <taxon>Dothideomycetes</taxon>
        <taxon>Dothideomycetidae</taxon>
        <taxon>Mycosphaerellales</taxon>
        <taxon>Mycosphaerellaceae</taxon>
        <taxon>Zymoseptoria</taxon>
    </lineage>
</organism>
<gene>
    <name evidence="1" type="ORF">ZT1E4_G11168</name>
</gene>
<dbReference type="Proteomes" id="UP000245764">
    <property type="component" value="Chromosome 13"/>
</dbReference>
<accession>A0A2H1H7Q4</accession>
<proteinExistence type="predicted"/>
<dbReference type="AlphaFoldDB" id="A0A2H1H7Q4"/>